<dbReference type="GeneID" id="36394573"/>
<dbReference type="OrthoDB" id="25129at2759"/>
<organism evidence="1 2">
    <name type="scientific">Botryotinia fuckeliana (strain B05.10)</name>
    <name type="common">Noble rot fungus</name>
    <name type="synonym">Botrytis cinerea</name>
    <dbReference type="NCBI Taxonomy" id="332648"/>
    <lineage>
        <taxon>Eukaryota</taxon>
        <taxon>Fungi</taxon>
        <taxon>Dikarya</taxon>
        <taxon>Ascomycota</taxon>
        <taxon>Pezizomycotina</taxon>
        <taxon>Leotiomycetes</taxon>
        <taxon>Helotiales</taxon>
        <taxon>Sclerotiniaceae</taxon>
        <taxon>Botrytis</taxon>
    </lineage>
</organism>
<dbReference type="RefSeq" id="XP_024551333.1">
    <property type="nucleotide sequence ID" value="XM_024695537.1"/>
</dbReference>
<dbReference type="AlphaFoldDB" id="A0A384JUQ3"/>
<proteinExistence type="predicted"/>
<keyword evidence="2" id="KW-1185">Reference proteome</keyword>
<dbReference type="Gene3D" id="3.30.200.20">
    <property type="entry name" value="Phosphorylase Kinase, domain 1"/>
    <property type="match status" value="1"/>
</dbReference>
<reference evidence="1 2" key="2">
    <citation type="journal article" date="2012" name="Eukaryot. Cell">
        <title>Genome update of Botrytis cinerea strains B05.10 and T4.</title>
        <authorList>
            <person name="Staats M."/>
            <person name="van Kan J.A."/>
        </authorList>
    </citation>
    <scope>NUCLEOTIDE SEQUENCE [LARGE SCALE GENOMIC DNA]</scope>
    <source>
        <strain evidence="1 2">B05.10</strain>
    </source>
</reference>
<dbReference type="Proteomes" id="UP000001798">
    <property type="component" value="Chromosome 10"/>
</dbReference>
<name>A0A384JUQ3_BOTFB</name>
<evidence type="ECO:0000313" key="2">
    <source>
        <dbReference type="Proteomes" id="UP000001798"/>
    </source>
</evidence>
<protein>
    <recommendedName>
        <fullName evidence="3">Aminoglycoside phosphotransferase domain-containing protein</fullName>
    </recommendedName>
</protein>
<evidence type="ECO:0000313" key="1">
    <source>
        <dbReference type="EMBL" id="ATZ54293.1"/>
    </source>
</evidence>
<accession>A0A384JUQ3</accession>
<dbReference type="SUPFAM" id="SSF56112">
    <property type="entry name" value="Protein kinase-like (PK-like)"/>
    <property type="match status" value="1"/>
</dbReference>
<dbReference type="KEGG" id="bfu:BCIN_10g03050"/>
<gene>
    <name evidence="1" type="ORF">BCIN_10g03050</name>
</gene>
<reference evidence="1 2" key="1">
    <citation type="journal article" date="2011" name="PLoS Genet.">
        <title>Genomic analysis of the necrotrophic fungal pathogens Sclerotinia sclerotiorum and Botrytis cinerea.</title>
        <authorList>
            <person name="Amselem J."/>
            <person name="Cuomo C.A."/>
            <person name="van Kan J.A."/>
            <person name="Viaud M."/>
            <person name="Benito E.P."/>
            <person name="Couloux A."/>
            <person name="Coutinho P.M."/>
            <person name="de Vries R.P."/>
            <person name="Dyer P.S."/>
            <person name="Fillinger S."/>
            <person name="Fournier E."/>
            <person name="Gout L."/>
            <person name="Hahn M."/>
            <person name="Kohn L."/>
            <person name="Lapalu N."/>
            <person name="Plummer K.M."/>
            <person name="Pradier J.M."/>
            <person name="Quevillon E."/>
            <person name="Sharon A."/>
            <person name="Simon A."/>
            <person name="ten Have A."/>
            <person name="Tudzynski B."/>
            <person name="Tudzynski P."/>
            <person name="Wincker P."/>
            <person name="Andrew M."/>
            <person name="Anthouard V."/>
            <person name="Beever R.E."/>
            <person name="Beffa R."/>
            <person name="Benoit I."/>
            <person name="Bouzid O."/>
            <person name="Brault B."/>
            <person name="Chen Z."/>
            <person name="Choquer M."/>
            <person name="Collemare J."/>
            <person name="Cotton P."/>
            <person name="Danchin E.G."/>
            <person name="Da Silva C."/>
            <person name="Gautier A."/>
            <person name="Giraud C."/>
            <person name="Giraud T."/>
            <person name="Gonzalez C."/>
            <person name="Grossetete S."/>
            <person name="Guldener U."/>
            <person name="Henrissat B."/>
            <person name="Howlett B.J."/>
            <person name="Kodira C."/>
            <person name="Kretschmer M."/>
            <person name="Lappartient A."/>
            <person name="Leroch M."/>
            <person name="Levis C."/>
            <person name="Mauceli E."/>
            <person name="Neuveglise C."/>
            <person name="Oeser B."/>
            <person name="Pearson M."/>
            <person name="Poulain J."/>
            <person name="Poussereau N."/>
            <person name="Quesneville H."/>
            <person name="Rascle C."/>
            <person name="Schumacher J."/>
            <person name="Segurens B."/>
            <person name="Sexton A."/>
            <person name="Silva E."/>
            <person name="Sirven C."/>
            <person name="Soanes D.M."/>
            <person name="Talbot N.J."/>
            <person name="Templeton M."/>
            <person name="Yandava C."/>
            <person name="Yarden O."/>
            <person name="Zeng Q."/>
            <person name="Rollins J.A."/>
            <person name="Lebrun M.H."/>
            <person name="Dickman M."/>
        </authorList>
    </citation>
    <scope>NUCLEOTIDE SEQUENCE [LARGE SCALE GENOMIC DNA]</scope>
    <source>
        <strain evidence="1 2">B05.10</strain>
    </source>
</reference>
<evidence type="ECO:0008006" key="3">
    <source>
        <dbReference type="Google" id="ProtNLM"/>
    </source>
</evidence>
<sequence length="371" mass="41629">MADSQNAVTRLVQKSLEATPYACKSLIPLSGGSSNYLYHGTLMETLPDGTAIVIIKHTEPHLFSNKDFKLTTTRTFYESQILKYLAAFPAQSVSYNNITISTPKLLHYDPGTNTQVHTHHPSPTCTNLKSYVLKYHTAITPSIASIIGHSLGNWLEKFHKWANSPAQNEVREVMEGNHAMKTLKLAINYTNLVTRIDSFPKILGGSRDVFESVEKEMLAWINGGGEGTRELIHGDFWCGNVLLPDALLSPSTPAAIFITDHELSHLSTPIFDLAQMCAELHMLTYFKSIPAGREILTAFIEGYGLIEEDKRWRILIYIGCHLICWGSRTAGWGTVEQVEGCVELGRDLVVNGWERNREWCMREGWAFLIED</sequence>
<reference evidence="1 2" key="3">
    <citation type="journal article" date="2017" name="Mol. Plant Pathol.">
        <title>A gapless genome sequence of the fungus Botrytis cinerea.</title>
        <authorList>
            <person name="Van Kan J.A."/>
            <person name="Stassen J.H."/>
            <person name="Mosbach A."/>
            <person name="Van Der Lee T.A."/>
            <person name="Faino L."/>
            <person name="Farmer A.D."/>
            <person name="Papasotiriou D.G."/>
            <person name="Zhou S."/>
            <person name="Seidl M.F."/>
            <person name="Cottam E."/>
            <person name="Edel D."/>
            <person name="Hahn M."/>
            <person name="Schwartz D.C."/>
            <person name="Dietrich R.A."/>
            <person name="Widdison S."/>
            <person name="Scalliet G."/>
        </authorList>
    </citation>
    <scope>NUCLEOTIDE SEQUENCE [LARGE SCALE GENOMIC DNA]</scope>
    <source>
        <strain evidence="1 2">B05.10</strain>
    </source>
</reference>
<dbReference type="EMBL" id="CP009814">
    <property type="protein sequence ID" value="ATZ54293.1"/>
    <property type="molecule type" value="Genomic_DNA"/>
</dbReference>
<dbReference type="InterPro" id="IPR011009">
    <property type="entry name" value="Kinase-like_dom_sf"/>
</dbReference>
<dbReference type="Gene3D" id="3.90.1200.10">
    <property type="match status" value="1"/>
</dbReference>
<dbReference type="VEuPathDB" id="FungiDB:Bcin10g03050"/>